<proteinExistence type="predicted"/>
<evidence type="ECO:0000313" key="2">
    <source>
        <dbReference type="EMBL" id="NYA69676.1"/>
    </source>
</evidence>
<protein>
    <submittedName>
        <fullName evidence="2">Uncharacterized protein</fullName>
    </submittedName>
</protein>
<dbReference type="AlphaFoldDB" id="A0A7Y9C407"/>
<gene>
    <name evidence="2" type="ORF">HZF10_01995</name>
</gene>
<sequence length="113" mass="13078">MKNANVKFGKHYKLEVLFKDKIIFESELYNHGIDFYFEEDQPNISQGIKYFLKDSDRAEVDSIIVQNEIVASTETIQLSDYRDEAKVQKLYLKVTVVITILIGVVSLIISLMK</sequence>
<evidence type="ECO:0000256" key="1">
    <source>
        <dbReference type="SAM" id="Phobius"/>
    </source>
</evidence>
<comment type="caution">
    <text evidence="2">The sequence shown here is derived from an EMBL/GenBank/DDBJ whole genome shotgun (WGS) entry which is preliminary data.</text>
</comment>
<name>A0A7Y9C407_9FLAO</name>
<reference evidence="2 3" key="1">
    <citation type="submission" date="2020-07" db="EMBL/GenBank/DDBJ databases">
        <authorList>
            <person name="Sun Q."/>
        </authorList>
    </citation>
    <scope>NUCLEOTIDE SEQUENCE [LARGE SCALE GENOMIC DNA]</scope>
    <source>
        <strain evidence="2 3">MAH-1</strain>
    </source>
</reference>
<keyword evidence="1" id="KW-1133">Transmembrane helix</keyword>
<keyword evidence="1" id="KW-0472">Membrane</keyword>
<feature type="transmembrane region" description="Helical" evidence="1">
    <location>
        <begin position="90"/>
        <end position="112"/>
    </location>
</feature>
<dbReference type="RefSeq" id="WP_176004496.1">
    <property type="nucleotide sequence ID" value="NZ_JABWMI010000003.1"/>
</dbReference>
<dbReference type="Proteomes" id="UP000535020">
    <property type="component" value="Unassembled WGS sequence"/>
</dbReference>
<accession>A0A7Y9C407</accession>
<organism evidence="2 3">
    <name type="scientific">Flavobacterium agri</name>
    <dbReference type="NCBI Taxonomy" id="2743471"/>
    <lineage>
        <taxon>Bacteria</taxon>
        <taxon>Pseudomonadati</taxon>
        <taxon>Bacteroidota</taxon>
        <taxon>Flavobacteriia</taxon>
        <taxon>Flavobacteriales</taxon>
        <taxon>Flavobacteriaceae</taxon>
        <taxon>Flavobacterium</taxon>
    </lineage>
</organism>
<dbReference type="EMBL" id="JACBJI010000001">
    <property type="protein sequence ID" value="NYA69676.1"/>
    <property type="molecule type" value="Genomic_DNA"/>
</dbReference>
<keyword evidence="3" id="KW-1185">Reference proteome</keyword>
<evidence type="ECO:0000313" key="3">
    <source>
        <dbReference type="Proteomes" id="UP000535020"/>
    </source>
</evidence>
<keyword evidence="1" id="KW-0812">Transmembrane</keyword>